<evidence type="ECO:0008006" key="3">
    <source>
        <dbReference type="Google" id="ProtNLM"/>
    </source>
</evidence>
<dbReference type="Proteomes" id="UP000238916">
    <property type="component" value="Unassembled WGS sequence"/>
</dbReference>
<accession>A0A2U3JX50</accession>
<protein>
    <recommendedName>
        <fullName evidence="3">L-2-amino-thiazoline-4-carboxylic acid hydrolase</fullName>
    </recommendedName>
</protein>
<dbReference type="Pfam" id="PF14196">
    <property type="entry name" value="ATC_hydrolase"/>
    <property type="match status" value="1"/>
</dbReference>
<dbReference type="EMBL" id="OMOF01000013">
    <property type="protein sequence ID" value="SPF31929.1"/>
    <property type="molecule type" value="Genomic_DNA"/>
</dbReference>
<name>A0A2U3JX50_9FIRM</name>
<dbReference type="OrthoDB" id="5454254at2"/>
<organism evidence="1 2">
    <name type="scientific">Candidatus Desulfosporosinus infrequens</name>
    <dbReference type="NCBI Taxonomy" id="2043169"/>
    <lineage>
        <taxon>Bacteria</taxon>
        <taxon>Bacillati</taxon>
        <taxon>Bacillota</taxon>
        <taxon>Clostridia</taxon>
        <taxon>Eubacteriales</taxon>
        <taxon>Desulfitobacteriaceae</taxon>
        <taxon>Desulfosporosinus</taxon>
    </lineage>
</organism>
<reference evidence="2" key="1">
    <citation type="submission" date="2018-02" db="EMBL/GenBank/DDBJ databases">
        <authorList>
            <person name="Hausmann B."/>
        </authorList>
    </citation>
    <scope>NUCLEOTIDE SEQUENCE [LARGE SCALE GENOMIC DNA]</scope>
    <source>
        <strain evidence="2">Peat soil MAG SbF1</strain>
    </source>
</reference>
<evidence type="ECO:0000313" key="2">
    <source>
        <dbReference type="Proteomes" id="UP000238916"/>
    </source>
</evidence>
<dbReference type="InterPro" id="IPR026002">
    <property type="entry name" value="ATC_hydrolase-like"/>
</dbReference>
<sequence>MTVITNKSTITDENILNIRNAIEHRATWMSLMMDEARNSGLDWDNFARKAIFRTGCFHGKDVALKCTNLSDLKEFADIFADEAGKKIFERNITELSDDKLSIEFHYCPLVSAWIKQGFSDEDIAQLCDIAMEGDRGIVNSFPAFQFELGKTIAQGNPVCELNFIKKK</sequence>
<evidence type="ECO:0000313" key="1">
    <source>
        <dbReference type="EMBL" id="SPF31929.1"/>
    </source>
</evidence>
<gene>
    <name evidence="1" type="ORF">SBF1_110055</name>
</gene>
<proteinExistence type="predicted"/>
<dbReference type="AlphaFoldDB" id="A0A2U3JX50"/>